<keyword evidence="6" id="KW-0418">Kinase</keyword>
<dbReference type="InterPro" id="IPR016132">
    <property type="entry name" value="Phyto_chromo_attachment"/>
</dbReference>
<dbReference type="InterPro" id="IPR003018">
    <property type="entry name" value="GAF"/>
</dbReference>
<dbReference type="GO" id="GO:0000155">
    <property type="term" value="F:phosphorelay sensor kinase activity"/>
    <property type="evidence" value="ECO:0007669"/>
    <property type="project" value="InterPro"/>
</dbReference>
<evidence type="ECO:0000256" key="6">
    <source>
        <dbReference type="ARBA" id="ARBA00022777"/>
    </source>
</evidence>
<dbReference type="SMART" id="SM00448">
    <property type="entry name" value="REC"/>
    <property type="match status" value="1"/>
</dbReference>
<dbReference type="Pfam" id="PF00072">
    <property type="entry name" value="Response_reg"/>
    <property type="match status" value="1"/>
</dbReference>
<dbReference type="STRING" id="1618023.UH38_20860"/>
<evidence type="ECO:0000256" key="9">
    <source>
        <dbReference type="SAM" id="Coils"/>
    </source>
</evidence>
<keyword evidence="15" id="KW-1185">Reference proteome</keyword>
<dbReference type="SUPFAM" id="SSF55785">
    <property type="entry name" value="PYP-like sensor domain (PAS domain)"/>
    <property type="match status" value="3"/>
</dbReference>
<dbReference type="EC" id="2.7.13.3" evidence="3"/>
<comment type="similarity">
    <text evidence="2">In the N-terminal section; belongs to the phytochrome family.</text>
</comment>
<evidence type="ECO:0000256" key="3">
    <source>
        <dbReference type="ARBA" id="ARBA00012438"/>
    </source>
</evidence>
<dbReference type="InterPro" id="IPR005467">
    <property type="entry name" value="His_kinase_dom"/>
</dbReference>
<dbReference type="SMART" id="SM00086">
    <property type="entry name" value="PAC"/>
    <property type="match status" value="1"/>
</dbReference>
<dbReference type="OrthoDB" id="437650at2"/>
<dbReference type="Pfam" id="PF02518">
    <property type="entry name" value="HATPase_c"/>
    <property type="match status" value="1"/>
</dbReference>
<dbReference type="Pfam" id="PF08447">
    <property type="entry name" value="PAS_3"/>
    <property type="match status" value="1"/>
</dbReference>
<dbReference type="InterPro" id="IPR011006">
    <property type="entry name" value="CheY-like_superfamily"/>
</dbReference>
<dbReference type="InterPro" id="IPR003594">
    <property type="entry name" value="HATPase_dom"/>
</dbReference>
<dbReference type="Gene3D" id="3.30.450.40">
    <property type="match status" value="1"/>
</dbReference>
<dbReference type="PROSITE" id="PS50046">
    <property type="entry name" value="PHYTOCHROME_2"/>
    <property type="match status" value="1"/>
</dbReference>
<feature type="domain" description="PAC" evidence="13">
    <location>
        <begin position="221"/>
        <end position="273"/>
    </location>
</feature>
<dbReference type="Gene3D" id="3.40.50.2300">
    <property type="match status" value="1"/>
</dbReference>
<keyword evidence="7" id="KW-0902">Two-component regulatory system</keyword>
<dbReference type="Gene3D" id="2.10.70.100">
    <property type="match status" value="1"/>
</dbReference>
<evidence type="ECO:0000313" key="14">
    <source>
        <dbReference type="EMBL" id="KJH69982.1"/>
    </source>
</evidence>
<dbReference type="Gene3D" id="1.10.287.130">
    <property type="match status" value="1"/>
</dbReference>
<comment type="catalytic activity">
    <reaction evidence="1">
        <text>ATP + protein L-histidine = ADP + protein N-phospho-L-histidine.</text>
        <dbReference type="EC" id="2.7.13.3"/>
    </reaction>
</comment>
<evidence type="ECO:0000256" key="8">
    <source>
        <dbReference type="PROSITE-ProRule" id="PRU00169"/>
    </source>
</evidence>
<evidence type="ECO:0000256" key="2">
    <source>
        <dbReference type="ARBA" id="ARBA00006402"/>
    </source>
</evidence>
<dbReference type="InterPro" id="IPR000014">
    <property type="entry name" value="PAS"/>
</dbReference>
<accession>A0A0D8ZNQ4</accession>
<dbReference type="Pfam" id="PF01590">
    <property type="entry name" value="GAF"/>
    <property type="match status" value="1"/>
</dbReference>
<dbReference type="InterPro" id="IPR029016">
    <property type="entry name" value="GAF-like_dom_sf"/>
</dbReference>
<dbReference type="PROSITE" id="PS50113">
    <property type="entry name" value="PAC"/>
    <property type="match status" value="1"/>
</dbReference>
<sequence>MNVQLPHERPTILVVDDDKLARLQLRRAMEQLGYQVTEAENGEQALTAYTQSSIELVLLDALMPVMDGFTCCRKIRSHFAGDRTPILIVTALEDSESVDLAFDAGATDYITKPIHWAVLRQRVRQLLQTSKALTELQAQKQQAELQEKQLRLALEAAHMGTWDWNIVTNEVVYCHQLELIFGFSAGTSHRNYEAFLDCVYPSDRDRVNRAINEAIERGKEYGLEFRIVDSEGRLKWLGSKGQVYHDSKGKPLRMVGIAMDITARQLAQEQLQSQETLLRSMTSASPLAFYVVDNRSDEILYFNHRFCEIWGIEHLEAALTRGELKNNDIIPECIKVLADVPAFVESCKPLQNEASNSIVEDEIAFIYDRTIRRFSTQIRDRQNRYFGRLYLFEDITERKQAELAIKQAQRRSQLFSEITLKIRQSLHLDEVLKTAVTELLNLLKADRALIFRLSPDGNGKIVTEAVVSTYSSVVKQNITEECFGKEYLKKYSQGRIYKIDDVEKSGVEPCLIQFMQRFDVKAKLVMPILLKEELWGLTIVHQCSHPRAWTDFEIELLRQLADQIGIALAQAQLLAEETRQRQELARSNAQLQQFAYIASHDLQEPLRKIQAFSNRLKDKCNASLDNQGRDYLERMHNAAERMQALINDLLTLSQITTKAQPFVLVDLNQVAHEVISDLELRIHQTGGCVQVGELPTIEADPLQIHQLLQNLIGNALKFHRVGETPIVKVNGQIIEREQQFVAGLASTAICQITIEDNGIGFEEKYLDRIFDVFQRLHGRNEYEGTGMGLAICRKIVERHGGSLTAQSTPMQGAKFTIALPVKQGRGDAD</sequence>
<dbReference type="SMART" id="SM00388">
    <property type="entry name" value="HisKA"/>
    <property type="match status" value="1"/>
</dbReference>
<evidence type="ECO:0000259" key="13">
    <source>
        <dbReference type="PROSITE" id="PS50113"/>
    </source>
</evidence>
<dbReference type="CDD" id="cd17546">
    <property type="entry name" value="REC_hyHK_CKI1_RcsC-like"/>
    <property type="match status" value="1"/>
</dbReference>
<keyword evidence="9" id="KW-0175">Coiled coil</keyword>
<dbReference type="InterPro" id="IPR036890">
    <property type="entry name" value="HATPase_C_sf"/>
</dbReference>
<name>A0A0D8ZNQ4_9CYAN</name>
<dbReference type="PROSITE" id="PS50110">
    <property type="entry name" value="RESPONSE_REGULATORY"/>
    <property type="match status" value="1"/>
</dbReference>
<feature type="domain" description="Phytochrome chromophore attachment site" evidence="10">
    <location>
        <begin position="427"/>
        <end position="563"/>
    </location>
</feature>
<dbReference type="InterPro" id="IPR001789">
    <property type="entry name" value="Sig_transdc_resp-reg_receiver"/>
</dbReference>
<keyword evidence="5" id="KW-0808">Transferase</keyword>
<evidence type="ECO:0000256" key="4">
    <source>
        <dbReference type="ARBA" id="ARBA00022553"/>
    </source>
</evidence>
<dbReference type="PROSITE" id="PS50109">
    <property type="entry name" value="HIS_KIN"/>
    <property type="match status" value="1"/>
</dbReference>
<evidence type="ECO:0000259" key="12">
    <source>
        <dbReference type="PROSITE" id="PS50110"/>
    </source>
</evidence>
<evidence type="ECO:0000256" key="1">
    <source>
        <dbReference type="ARBA" id="ARBA00000085"/>
    </source>
</evidence>
<dbReference type="InterPro" id="IPR013655">
    <property type="entry name" value="PAS_fold_3"/>
</dbReference>
<protein>
    <recommendedName>
        <fullName evidence="3">histidine kinase</fullName>
        <ecNumber evidence="3">2.7.13.3</ecNumber>
    </recommendedName>
</protein>
<dbReference type="SUPFAM" id="SSF47384">
    <property type="entry name" value="Homodimeric domain of signal transducing histidine kinase"/>
    <property type="match status" value="1"/>
</dbReference>
<dbReference type="SMART" id="SM00091">
    <property type="entry name" value="PAS"/>
    <property type="match status" value="2"/>
</dbReference>
<dbReference type="InterPro" id="IPR036097">
    <property type="entry name" value="HisK_dim/P_sf"/>
</dbReference>
<dbReference type="SUPFAM" id="SSF55781">
    <property type="entry name" value="GAF domain-like"/>
    <property type="match status" value="1"/>
</dbReference>
<dbReference type="PANTHER" id="PTHR43304:SF1">
    <property type="entry name" value="PAC DOMAIN-CONTAINING PROTEIN"/>
    <property type="match status" value="1"/>
</dbReference>
<dbReference type="NCBIfam" id="TIGR00229">
    <property type="entry name" value="sensory_box"/>
    <property type="match status" value="1"/>
</dbReference>
<dbReference type="SUPFAM" id="SSF55874">
    <property type="entry name" value="ATPase domain of HSP90 chaperone/DNA topoisomerase II/histidine kinase"/>
    <property type="match status" value="1"/>
</dbReference>
<organism evidence="14 15">
    <name type="scientific">Aliterella atlantica CENA595</name>
    <dbReference type="NCBI Taxonomy" id="1618023"/>
    <lineage>
        <taxon>Bacteria</taxon>
        <taxon>Bacillati</taxon>
        <taxon>Cyanobacteriota</taxon>
        <taxon>Cyanophyceae</taxon>
        <taxon>Chroococcidiopsidales</taxon>
        <taxon>Aliterellaceae</taxon>
        <taxon>Aliterella</taxon>
    </lineage>
</organism>
<dbReference type="Pfam" id="PF00512">
    <property type="entry name" value="HisKA"/>
    <property type="match status" value="1"/>
</dbReference>
<dbReference type="FunFam" id="3.30.565.10:FF:000006">
    <property type="entry name" value="Sensor histidine kinase WalK"/>
    <property type="match status" value="1"/>
</dbReference>
<keyword evidence="4 8" id="KW-0597">Phosphoprotein</keyword>
<dbReference type="AlphaFoldDB" id="A0A0D8ZNQ4"/>
<evidence type="ECO:0000256" key="7">
    <source>
        <dbReference type="ARBA" id="ARBA00023012"/>
    </source>
</evidence>
<evidence type="ECO:0000256" key="5">
    <source>
        <dbReference type="ARBA" id="ARBA00022679"/>
    </source>
</evidence>
<dbReference type="CDD" id="cd00130">
    <property type="entry name" value="PAS"/>
    <property type="match status" value="1"/>
</dbReference>
<dbReference type="InterPro" id="IPR004358">
    <property type="entry name" value="Sig_transdc_His_kin-like_C"/>
</dbReference>
<dbReference type="SMART" id="SM00387">
    <property type="entry name" value="HATPase_c"/>
    <property type="match status" value="1"/>
</dbReference>
<dbReference type="Gene3D" id="3.30.450.20">
    <property type="entry name" value="PAS domain"/>
    <property type="match status" value="2"/>
</dbReference>
<feature type="coiled-coil region" evidence="9">
    <location>
        <begin position="126"/>
        <end position="156"/>
    </location>
</feature>
<comment type="caution">
    <text evidence="14">The sequence shown here is derived from an EMBL/GenBank/DDBJ whole genome shotgun (WGS) entry which is preliminary data.</text>
</comment>
<evidence type="ECO:0000313" key="15">
    <source>
        <dbReference type="Proteomes" id="UP000032452"/>
    </source>
</evidence>
<dbReference type="SMART" id="SM00065">
    <property type="entry name" value="GAF"/>
    <property type="match status" value="1"/>
</dbReference>
<dbReference type="Proteomes" id="UP000032452">
    <property type="component" value="Unassembled WGS sequence"/>
</dbReference>
<dbReference type="InterPro" id="IPR052162">
    <property type="entry name" value="Sensor_kinase/Photoreceptor"/>
</dbReference>
<reference evidence="14 15" key="1">
    <citation type="submission" date="2015-02" db="EMBL/GenBank/DDBJ databases">
        <title>Draft genome of a novel marine cyanobacterium (Chroococcales) isolated from South Atlantic Ocean.</title>
        <authorList>
            <person name="Rigonato J."/>
            <person name="Alvarenga D.O."/>
            <person name="Branco L.H."/>
            <person name="Varani A.M."/>
            <person name="Brandini F.P."/>
            <person name="Fiore M.F."/>
        </authorList>
    </citation>
    <scope>NUCLEOTIDE SEQUENCE [LARGE SCALE GENOMIC DNA]</scope>
    <source>
        <strain evidence="14 15">CENA595</strain>
    </source>
</reference>
<feature type="domain" description="Response regulatory" evidence="12">
    <location>
        <begin position="11"/>
        <end position="127"/>
    </location>
</feature>
<dbReference type="EMBL" id="JYON01000030">
    <property type="protein sequence ID" value="KJH69982.1"/>
    <property type="molecule type" value="Genomic_DNA"/>
</dbReference>
<dbReference type="CDD" id="cd00082">
    <property type="entry name" value="HisKA"/>
    <property type="match status" value="1"/>
</dbReference>
<gene>
    <name evidence="14" type="ORF">UH38_20860</name>
</gene>
<dbReference type="PATRIC" id="fig|1618023.3.peg.2456"/>
<dbReference type="PRINTS" id="PR00344">
    <property type="entry name" value="BCTRLSENSOR"/>
</dbReference>
<dbReference type="Gene3D" id="3.30.565.10">
    <property type="entry name" value="Histidine kinase-like ATPase, C-terminal domain"/>
    <property type="match status" value="1"/>
</dbReference>
<evidence type="ECO:0000259" key="11">
    <source>
        <dbReference type="PROSITE" id="PS50109"/>
    </source>
</evidence>
<dbReference type="RefSeq" id="WP_045056629.1">
    <property type="nucleotide sequence ID" value="NZ_CAWMDP010000027.1"/>
</dbReference>
<dbReference type="InterPro" id="IPR000700">
    <property type="entry name" value="PAS-assoc_C"/>
</dbReference>
<dbReference type="SUPFAM" id="SSF52172">
    <property type="entry name" value="CheY-like"/>
    <property type="match status" value="1"/>
</dbReference>
<feature type="domain" description="Histidine kinase" evidence="11">
    <location>
        <begin position="597"/>
        <end position="823"/>
    </location>
</feature>
<dbReference type="InterPro" id="IPR001610">
    <property type="entry name" value="PAC"/>
</dbReference>
<dbReference type="InterPro" id="IPR035965">
    <property type="entry name" value="PAS-like_dom_sf"/>
</dbReference>
<dbReference type="Pfam" id="PF13188">
    <property type="entry name" value="PAS_8"/>
    <property type="match status" value="1"/>
</dbReference>
<feature type="modified residue" description="4-aspartylphosphate" evidence="8">
    <location>
        <position position="60"/>
    </location>
</feature>
<proteinExistence type="inferred from homology"/>
<dbReference type="InterPro" id="IPR003661">
    <property type="entry name" value="HisK_dim/P_dom"/>
</dbReference>
<dbReference type="PANTHER" id="PTHR43304">
    <property type="entry name" value="PHYTOCHROME-LIKE PROTEIN CPH1"/>
    <property type="match status" value="1"/>
</dbReference>
<evidence type="ECO:0000259" key="10">
    <source>
        <dbReference type="PROSITE" id="PS50046"/>
    </source>
</evidence>